<reference evidence="1" key="1">
    <citation type="journal article" date="2020" name="bioRxiv">
        <title>Hybrid origin of Populus tomentosa Carr. identified through genome sequencing and phylogenomic analysis.</title>
        <authorList>
            <person name="An X."/>
            <person name="Gao K."/>
            <person name="Chen Z."/>
            <person name="Li J."/>
            <person name="Yang X."/>
            <person name="Yang X."/>
            <person name="Zhou J."/>
            <person name="Guo T."/>
            <person name="Zhao T."/>
            <person name="Huang S."/>
            <person name="Miao D."/>
            <person name="Khan W.U."/>
            <person name="Rao P."/>
            <person name="Ye M."/>
            <person name="Lei B."/>
            <person name="Liao W."/>
            <person name="Wang J."/>
            <person name="Ji L."/>
            <person name="Li Y."/>
            <person name="Guo B."/>
            <person name="Mustafa N.S."/>
            <person name="Li S."/>
            <person name="Yun Q."/>
            <person name="Keller S.R."/>
            <person name="Mao J."/>
            <person name="Zhang R."/>
            <person name="Strauss S.H."/>
        </authorList>
    </citation>
    <scope>NUCLEOTIDE SEQUENCE</scope>
    <source>
        <strain evidence="1">GM15</strain>
        <tissue evidence="1">Leaf</tissue>
    </source>
</reference>
<evidence type="ECO:0000313" key="1">
    <source>
        <dbReference type="EMBL" id="KAG6744728.1"/>
    </source>
</evidence>
<dbReference type="EMBL" id="JAAWWB010000031">
    <property type="protein sequence ID" value="KAG6744728.1"/>
    <property type="molecule type" value="Genomic_DNA"/>
</dbReference>
<dbReference type="PANTHER" id="PTHR31170">
    <property type="entry name" value="BNAC04G53230D PROTEIN"/>
    <property type="match status" value="1"/>
</dbReference>
<dbReference type="PANTHER" id="PTHR31170:SF25">
    <property type="entry name" value="BNAA09G04570D PROTEIN"/>
    <property type="match status" value="1"/>
</dbReference>
<gene>
    <name evidence="1" type="ORF">POTOM_051366</name>
</gene>
<proteinExistence type="predicted"/>
<comment type="caution">
    <text evidence="1">The sequence shown here is derived from an EMBL/GenBank/DDBJ whole genome shotgun (WGS) entry which is preliminary data.</text>
</comment>
<sequence length="515" mass="59591">MSANLQEIVISPHDITMSSTGQNHYGWQDSTMADTSEEIHYGSLDSMMAATNEEINVSNLLTVTKFPKVQSTIRQIKQNEQCYDPSLVSIGPYHHGKDELKEMEKLKVTFARQFVEETVNDVNQERYKEKYQEMYRRVEQMASRVRKYYIEDASSQLKNEEFAQMMFFDGCFILQFLFCLLKQPEKLKMSSHDVVLVARDLFLLENQLPFEVLNELTRLRFGGENIELFEAFFTHIRSMPTQRESCREKTKKILLTISDLFRRILPSTNPKGQESEMTPPREPAHLLEHFHFTFVGRKEVPDASTRKSWYRDDSRKTWSGRYFPAKELRNVGIHFKPSKTSLFTDVEFRGTLLAGRLYIPSLSIDDSTKPLLLNLVAYEACLGDNEKLWVTSYICFMDSLIDNPEDVNELRTKGILSSTLGNDKQVAEMFNQISDYLVPHPYAYVEVKSAIESHYRYGFKRWILHYKGPIYSSVLKYSFIYGLIVSAIKAYVVIVPTSPDLGICKMPATNVTLNP</sequence>
<evidence type="ECO:0000313" key="2">
    <source>
        <dbReference type="Proteomes" id="UP000886885"/>
    </source>
</evidence>
<name>A0A8X7Y1H0_POPTO</name>
<organism evidence="1 2">
    <name type="scientific">Populus tomentosa</name>
    <name type="common">Chinese white poplar</name>
    <dbReference type="NCBI Taxonomy" id="118781"/>
    <lineage>
        <taxon>Eukaryota</taxon>
        <taxon>Viridiplantae</taxon>
        <taxon>Streptophyta</taxon>
        <taxon>Embryophyta</taxon>
        <taxon>Tracheophyta</taxon>
        <taxon>Spermatophyta</taxon>
        <taxon>Magnoliopsida</taxon>
        <taxon>eudicotyledons</taxon>
        <taxon>Gunneridae</taxon>
        <taxon>Pentapetalae</taxon>
        <taxon>rosids</taxon>
        <taxon>fabids</taxon>
        <taxon>Malpighiales</taxon>
        <taxon>Salicaceae</taxon>
        <taxon>Saliceae</taxon>
        <taxon>Populus</taxon>
    </lineage>
</organism>
<keyword evidence="2" id="KW-1185">Reference proteome</keyword>
<dbReference type="OrthoDB" id="1849062at2759"/>
<accession>A0A8X7Y1H0</accession>
<dbReference type="InterPro" id="IPR004158">
    <property type="entry name" value="DUF247_pln"/>
</dbReference>
<protein>
    <submittedName>
        <fullName evidence="1">Uncharacterized protein</fullName>
    </submittedName>
</protein>
<dbReference type="Proteomes" id="UP000886885">
    <property type="component" value="Chromosome 16A"/>
</dbReference>
<dbReference type="Pfam" id="PF03140">
    <property type="entry name" value="DUF247"/>
    <property type="match status" value="1"/>
</dbReference>
<dbReference type="AlphaFoldDB" id="A0A8X7Y1H0"/>